<dbReference type="EnsemblPlants" id="AET4Gv20304800.2">
    <property type="protein sequence ID" value="AET4Gv20304800.2"/>
    <property type="gene ID" value="AET4Gv20304800"/>
</dbReference>
<protein>
    <recommendedName>
        <fullName evidence="4">Secreted protein</fullName>
    </recommendedName>
</protein>
<sequence>MVCFWIAFAIAAVVAELGARRDRLRVLGEQDGAAVHPADQRVLGRQGRPGAEDLPLVRPNQGLPLLLRPLEPLHDRVLCGRHADPGVQEQQGPRGAVPVRPAHEALLQPVERGRLGDPGRAGEDGLVQGALRRLLPGLPRRRLRGVRGGQVLRHPGRPLVGPARVPGPGRRAVPPPRLGQEGAHHLQLLHRPRPLRRHGARVQARPRRLSQRDCAIDDDILLLLVVIVVPLVAVR</sequence>
<evidence type="ECO:0000313" key="2">
    <source>
        <dbReference type="EnsemblPlants" id="AET4Gv20304800.2"/>
    </source>
</evidence>
<reference evidence="3" key="2">
    <citation type="journal article" date="2017" name="Nat. Plants">
        <title>The Aegilops tauschii genome reveals multiple impacts of transposons.</title>
        <authorList>
            <person name="Zhao G."/>
            <person name="Zou C."/>
            <person name="Li K."/>
            <person name="Wang K."/>
            <person name="Li T."/>
            <person name="Gao L."/>
            <person name="Zhang X."/>
            <person name="Wang H."/>
            <person name="Yang Z."/>
            <person name="Liu X."/>
            <person name="Jiang W."/>
            <person name="Mao L."/>
            <person name="Kong X."/>
            <person name="Jiao Y."/>
            <person name="Jia J."/>
        </authorList>
    </citation>
    <scope>NUCLEOTIDE SEQUENCE [LARGE SCALE GENOMIC DNA]</scope>
    <source>
        <strain evidence="3">cv. AL8/78</strain>
    </source>
</reference>
<feature type="chain" id="PRO_5042372448" description="Secreted protein" evidence="1">
    <location>
        <begin position="16"/>
        <end position="235"/>
    </location>
</feature>
<reference evidence="2" key="3">
    <citation type="journal article" date="2017" name="Nature">
        <title>Genome sequence of the progenitor of the wheat D genome Aegilops tauschii.</title>
        <authorList>
            <person name="Luo M.C."/>
            <person name="Gu Y.Q."/>
            <person name="Puiu D."/>
            <person name="Wang H."/>
            <person name="Twardziok S.O."/>
            <person name="Deal K.R."/>
            <person name="Huo N."/>
            <person name="Zhu T."/>
            <person name="Wang L."/>
            <person name="Wang Y."/>
            <person name="McGuire P.E."/>
            <person name="Liu S."/>
            <person name="Long H."/>
            <person name="Ramasamy R.K."/>
            <person name="Rodriguez J.C."/>
            <person name="Van S.L."/>
            <person name="Yuan L."/>
            <person name="Wang Z."/>
            <person name="Xia Z."/>
            <person name="Xiao L."/>
            <person name="Anderson O.D."/>
            <person name="Ouyang S."/>
            <person name="Liang Y."/>
            <person name="Zimin A.V."/>
            <person name="Pertea G."/>
            <person name="Qi P."/>
            <person name="Bennetzen J.L."/>
            <person name="Dai X."/>
            <person name="Dawson M.W."/>
            <person name="Muller H.G."/>
            <person name="Kugler K."/>
            <person name="Rivarola-Duarte L."/>
            <person name="Spannagl M."/>
            <person name="Mayer K.F.X."/>
            <person name="Lu F.H."/>
            <person name="Bevan M.W."/>
            <person name="Leroy P."/>
            <person name="Li P."/>
            <person name="You F.M."/>
            <person name="Sun Q."/>
            <person name="Liu Z."/>
            <person name="Lyons E."/>
            <person name="Wicker T."/>
            <person name="Salzberg S.L."/>
            <person name="Devos K.M."/>
            <person name="Dvorak J."/>
        </authorList>
    </citation>
    <scope>NUCLEOTIDE SEQUENCE [LARGE SCALE GENOMIC DNA]</scope>
    <source>
        <strain evidence="2">cv. AL8/78</strain>
    </source>
</reference>
<keyword evidence="1" id="KW-0732">Signal</keyword>
<dbReference type="EnsemblPlants" id="AET4Gv20304800.3">
    <property type="protein sequence ID" value="AET4Gv20304800.3"/>
    <property type="gene ID" value="AET4Gv20304800"/>
</dbReference>
<name>A0A453HUK6_AEGTS</name>
<keyword evidence="3" id="KW-1185">Reference proteome</keyword>
<reference evidence="3" key="1">
    <citation type="journal article" date="2014" name="Science">
        <title>Ancient hybridizations among the ancestral genomes of bread wheat.</title>
        <authorList>
            <consortium name="International Wheat Genome Sequencing Consortium,"/>
            <person name="Marcussen T."/>
            <person name="Sandve S.R."/>
            <person name="Heier L."/>
            <person name="Spannagl M."/>
            <person name="Pfeifer M."/>
            <person name="Jakobsen K.S."/>
            <person name="Wulff B.B."/>
            <person name="Steuernagel B."/>
            <person name="Mayer K.F."/>
            <person name="Olsen O.A."/>
        </authorList>
    </citation>
    <scope>NUCLEOTIDE SEQUENCE [LARGE SCALE GENOMIC DNA]</scope>
    <source>
        <strain evidence="3">cv. AL8/78</strain>
    </source>
</reference>
<dbReference type="Gramene" id="AET4Gv20304800.2">
    <property type="protein sequence ID" value="AET4Gv20304800.2"/>
    <property type="gene ID" value="AET4Gv20304800"/>
</dbReference>
<organism evidence="2 3">
    <name type="scientific">Aegilops tauschii subsp. strangulata</name>
    <name type="common">Goatgrass</name>
    <dbReference type="NCBI Taxonomy" id="200361"/>
    <lineage>
        <taxon>Eukaryota</taxon>
        <taxon>Viridiplantae</taxon>
        <taxon>Streptophyta</taxon>
        <taxon>Embryophyta</taxon>
        <taxon>Tracheophyta</taxon>
        <taxon>Spermatophyta</taxon>
        <taxon>Magnoliopsida</taxon>
        <taxon>Liliopsida</taxon>
        <taxon>Poales</taxon>
        <taxon>Poaceae</taxon>
        <taxon>BOP clade</taxon>
        <taxon>Pooideae</taxon>
        <taxon>Triticodae</taxon>
        <taxon>Triticeae</taxon>
        <taxon>Triticinae</taxon>
        <taxon>Aegilops</taxon>
    </lineage>
</organism>
<dbReference type="AlphaFoldDB" id="A0A453HUK6"/>
<reference evidence="2" key="4">
    <citation type="submission" date="2019-03" db="UniProtKB">
        <authorList>
            <consortium name="EnsemblPlants"/>
        </authorList>
    </citation>
    <scope>IDENTIFICATION</scope>
</reference>
<evidence type="ECO:0000313" key="3">
    <source>
        <dbReference type="Proteomes" id="UP000015105"/>
    </source>
</evidence>
<feature type="signal peptide" evidence="1">
    <location>
        <begin position="1"/>
        <end position="15"/>
    </location>
</feature>
<dbReference type="Gramene" id="AET4Gv20304800.3">
    <property type="protein sequence ID" value="AET4Gv20304800.3"/>
    <property type="gene ID" value="AET4Gv20304800"/>
</dbReference>
<evidence type="ECO:0000256" key="1">
    <source>
        <dbReference type="SAM" id="SignalP"/>
    </source>
</evidence>
<dbReference type="Proteomes" id="UP000015105">
    <property type="component" value="Chromosome 4D"/>
</dbReference>
<accession>A0A453HUK6</accession>
<reference evidence="2" key="5">
    <citation type="journal article" date="2021" name="G3 (Bethesda)">
        <title>Aegilops tauschii genome assembly Aet v5.0 features greater sequence contiguity and improved annotation.</title>
        <authorList>
            <person name="Wang L."/>
            <person name="Zhu T."/>
            <person name="Rodriguez J.C."/>
            <person name="Deal K.R."/>
            <person name="Dubcovsky J."/>
            <person name="McGuire P.E."/>
            <person name="Lux T."/>
            <person name="Spannagl M."/>
            <person name="Mayer K.F.X."/>
            <person name="Baldrich P."/>
            <person name="Meyers B.C."/>
            <person name="Huo N."/>
            <person name="Gu Y.Q."/>
            <person name="Zhou H."/>
            <person name="Devos K.M."/>
            <person name="Bennetzen J.L."/>
            <person name="Unver T."/>
            <person name="Budak H."/>
            <person name="Gulick P.J."/>
            <person name="Galiba G."/>
            <person name="Kalapos B."/>
            <person name="Nelson D.R."/>
            <person name="Li P."/>
            <person name="You F.M."/>
            <person name="Luo M.C."/>
            <person name="Dvorak J."/>
        </authorList>
    </citation>
    <scope>NUCLEOTIDE SEQUENCE [LARGE SCALE GENOMIC DNA]</scope>
    <source>
        <strain evidence="2">cv. AL8/78</strain>
    </source>
</reference>
<evidence type="ECO:0008006" key="4">
    <source>
        <dbReference type="Google" id="ProtNLM"/>
    </source>
</evidence>
<proteinExistence type="predicted"/>